<sequence length="122" mass="14869">MKNKFSLEIKAEIDEIKHKIQVWKNLFDIEIELYIDGWAIFLREKNIYPRIIIIFKSYENCSYSIKSFEVHLKNYKDEEFKELYSIENIKDQKYLLNELKEVIYGKDLINNASKNYKNTFLK</sequence>
<comment type="caution">
    <text evidence="1">The sequence shown here is derived from an EMBL/GenBank/DDBJ whole genome shotgun (WGS) entry which is preliminary data.</text>
</comment>
<organism evidence="1">
    <name type="scientific">marine sediment metagenome</name>
    <dbReference type="NCBI Taxonomy" id="412755"/>
    <lineage>
        <taxon>unclassified sequences</taxon>
        <taxon>metagenomes</taxon>
        <taxon>ecological metagenomes</taxon>
    </lineage>
</organism>
<gene>
    <name evidence="1" type="ORF">LCGC14_1245930</name>
</gene>
<accession>A0A0F9L4H3</accession>
<dbReference type="EMBL" id="LAZR01006777">
    <property type="protein sequence ID" value="KKM89709.1"/>
    <property type="molecule type" value="Genomic_DNA"/>
</dbReference>
<dbReference type="AlphaFoldDB" id="A0A0F9L4H3"/>
<protein>
    <recommendedName>
        <fullName evidence="2">DUF5655 domain-containing protein</fullName>
    </recommendedName>
</protein>
<evidence type="ECO:0000313" key="1">
    <source>
        <dbReference type="EMBL" id="KKM89709.1"/>
    </source>
</evidence>
<reference evidence="1" key="1">
    <citation type="journal article" date="2015" name="Nature">
        <title>Complex archaea that bridge the gap between prokaryotes and eukaryotes.</title>
        <authorList>
            <person name="Spang A."/>
            <person name="Saw J.H."/>
            <person name="Jorgensen S.L."/>
            <person name="Zaremba-Niedzwiedzka K."/>
            <person name="Martijn J."/>
            <person name="Lind A.E."/>
            <person name="van Eijk R."/>
            <person name="Schleper C."/>
            <person name="Guy L."/>
            <person name="Ettema T.J."/>
        </authorList>
    </citation>
    <scope>NUCLEOTIDE SEQUENCE</scope>
</reference>
<proteinExistence type="predicted"/>
<evidence type="ECO:0008006" key="2">
    <source>
        <dbReference type="Google" id="ProtNLM"/>
    </source>
</evidence>
<name>A0A0F9L4H3_9ZZZZ</name>